<dbReference type="SMART" id="SM00897">
    <property type="entry name" value="FIST"/>
    <property type="match status" value="1"/>
</dbReference>
<feature type="domain" description="FIST C-domain" evidence="7">
    <location>
        <begin position="228"/>
        <end position="376"/>
    </location>
</feature>
<evidence type="ECO:0000256" key="2">
    <source>
        <dbReference type="ARBA" id="ARBA00022475"/>
    </source>
</evidence>
<dbReference type="Pfam" id="PF10442">
    <property type="entry name" value="FIST_C"/>
    <property type="match status" value="1"/>
</dbReference>
<name>A0ABX7PXD9_9BACT</name>
<evidence type="ECO:0000256" key="5">
    <source>
        <dbReference type="ARBA" id="ARBA00023136"/>
    </source>
</evidence>
<keyword evidence="3" id="KW-0812">Transmembrane</keyword>
<dbReference type="Pfam" id="PF08495">
    <property type="entry name" value="FIST"/>
    <property type="match status" value="1"/>
</dbReference>
<dbReference type="EMBL" id="CP065956">
    <property type="protein sequence ID" value="QSR87333.1"/>
    <property type="molecule type" value="Genomic_DNA"/>
</dbReference>
<evidence type="ECO:0000313" key="9">
    <source>
        <dbReference type="Proteomes" id="UP000663088"/>
    </source>
</evidence>
<evidence type="ECO:0000313" key="8">
    <source>
        <dbReference type="EMBL" id="QSR87333.1"/>
    </source>
</evidence>
<organism evidence="8 9">
    <name type="scientific">Candidatus Methylacidiphilum infernorum</name>
    <dbReference type="NCBI Taxonomy" id="511746"/>
    <lineage>
        <taxon>Bacteria</taxon>
        <taxon>Pseudomonadati</taxon>
        <taxon>Verrucomicrobiota</taxon>
        <taxon>Methylacidiphilae</taxon>
        <taxon>Methylacidiphilales</taxon>
        <taxon>Methylacidiphilaceae</taxon>
        <taxon>Methylacidiphilum (ex Ratnadevi et al. 2023)</taxon>
    </lineage>
</organism>
<evidence type="ECO:0000256" key="1">
    <source>
        <dbReference type="ARBA" id="ARBA00004651"/>
    </source>
</evidence>
<gene>
    <name evidence="8" type="ORF">EM20IM_03105</name>
</gene>
<keyword evidence="5" id="KW-0472">Membrane</keyword>
<dbReference type="InterPro" id="IPR019494">
    <property type="entry name" value="FIST_C"/>
</dbReference>
<evidence type="ECO:0000256" key="3">
    <source>
        <dbReference type="ARBA" id="ARBA00022692"/>
    </source>
</evidence>
<evidence type="ECO:0000259" key="6">
    <source>
        <dbReference type="SMART" id="SM00897"/>
    </source>
</evidence>
<reference evidence="8 9" key="1">
    <citation type="submission" date="2020-12" db="EMBL/GenBank/DDBJ databases">
        <authorList>
            <person name="Awala S.I."/>
            <person name="Gwak J.-H."/>
            <person name="Kim S.-J."/>
            <person name="Rhee S.-K."/>
        </authorList>
    </citation>
    <scope>NUCLEOTIDE SEQUENCE [LARGE SCALE GENOMIC DNA]</scope>
    <source>
        <strain evidence="8 9">IT5</strain>
    </source>
</reference>
<sequence length="393" mass="43039">MHAVSSIYNGPLEEKRIIQMVSKLRMELPGEPTIGFAFIWSGYLDFASDSLAELSDLLTIYGHLQQLVVVSSSGVVGQGIENEGTASFSLLLIHNPELKCHGLEIPLHVIDSLDQQENWHSLIPFDVNDIKGFCVFADPINFPIEKFLKYLTQAYPHIPAWGGVTSGKENECSLYYNRRPLTGGLLLTFAGNITLDVIVSQACRPIGDPYTITHVDQNILYTLGRKTAYQALAKAFDSLTEQEKLTVQGHLFIGLAVSEYLEEFKQGDFLIRNILGADPSTGAIVIGAFPRVGQTVQYQLRDPQAAILSLQKALEEEKLKFNAQGKIPSAALQAICTGRGKNLFGTSSHIDAQSIQKFFPGIAQAGFFAHGEVGPSCGMNFLHGYSTSIAFLI</sequence>
<dbReference type="Proteomes" id="UP000663088">
    <property type="component" value="Chromosome"/>
</dbReference>
<dbReference type="SMART" id="SM01204">
    <property type="entry name" value="FIST_C"/>
    <property type="match status" value="1"/>
</dbReference>
<protein>
    <submittedName>
        <fullName evidence="8">FIST C-terminal domain-containing protein</fullName>
    </submittedName>
</protein>
<dbReference type="InterPro" id="IPR013702">
    <property type="entry name" value="FIST_domain_N"/>
</dbReference>
<comment type="subcellular location">
    <subcellularLocation>
        <location evidence="1">Cell membrane</location>
        <topology evidence="1">Multi-pass membrane protein</topology>
    </subcellularLocation>
</comment>
<evidence type="ECO:0000259" key="7">
    <source>
        <dbReference type="SMART" id="SM01204"/>
    </source>
</evidence>
<dbReference type="PIRSF" id="PIRSF018953">
    <property type="entry name" value="UCP018953"/>
    <property type="match status" value="1"/>
</dbReference>
<keyword evidence="9" id="KW-1185">Reference proteome</keyword>
<keyword evidence="2" id="KW-1003">Cell membrane</keyword>
<dbReference type="RefSeq" id="WP_206847781.1">
    <property type="nucleotide sequence ID" value="NZ_CP065956.1"/>
</dbReference>
<proteinExistence type="predicted"/>
<keyword evidence="4" id="KW-1133">Transmembrane helix</keyword>
<feature type="domain" description="FIST" evidence="6">
    <location>
        <begin position="31"/>
        <end position="227"/>
    </location>
</feature>
<dbReference type="PANTHER" id="PTHR14939:SF5">
    <property type="entry name" value="F-BOX ONLY PROTEIN 22"/>
    <property type="match status" value="1"/>
</dbReference>
<evidence type="ECO:0000256" key="4">
    <source>
        <dbReference type="ARBA" id="ARBA00022989"/>
    </source>
</evidence>
<dbReference type="PANTHER" id="PTHR14939">
    <property type="entry name" value="F-BOX ONLY PROTEIN 22"/>
    <property type="match status" value="1"/>
</dbReference>
<accession>A0ABX7PXD9</accession>
<dbReference type="InterPro" id="IPR016741">
    <property type="entry name" value="UCP018953"/>
</dbReference>